<dbReference type="GO" id="GO:0035539">
    <property type="term" value="F:8-oxo-7,8-dihydrodeoxyguanosine triphosphate pyrophosphatase activity"/>
    <property type="evidence" value="ECO:0007669"/>
    <property type="project" value="UniProtKB-EC"/>
</dbReference>
<dbReference type="GO" id="GO:0044716">
    <property type="term" value="F:8-oxo-GDP phosphatase activity"/>
    <property type="evidence" value="ECO:0007669"/>
    <property type="project" value="TreeGrafter"/>
</dbReference>
<feature type="binding site" evidence="17">
    <location>
        <position position="20"/>
    </location>
    <ligand>
        <name>8-oxo-dGTP</name>
        <dbReference type="ChEBI" id="CHEBI:77896"/>
    </ligand>
</feature>
<keyword evidence="6" id="KW-0227">DNA damage</keyword>
<evidence type="ECO:0000256" key="9">
    <source>
        <dbReference type="ARBA" id="ARBA00023204"/>
    </source>
</evidence>
<evidence type="ECO:0000313" key="21">
    <source>
        <dbReference type="EMBL" id="MCZ4719072.1"/>
    </source>
</evidence>
<dbReference type="InterPro" id="IPR020476">
    <property type="entry name" value="Nudix_hydrolase"/>
</dbReference>
<gene>
    <name evidence="22" type="primary">mutT_1</name>
    <name evidence="21" type="synonym">mutT</name>
    <name evidence="22" type="ORF">NCTC12000_01583</name>
    <name evidence="21" type="ORF">O6C86_07550</name>
</gene>
<dbReference type="InterPro" id="IPR047127">
    <property type="entry name" value="MutT-like"/>
</dbReference>
<evidence type="ECO:0000313" key="23">
    <source>
        <dbReference type="Proteomes" id="UP000254631"/>
    </source>
</evidence>
<evidence type="ECO:0000256" key="18">
    <source>
        <dbReference type="PIRSR" id="PIRSR603561-2"/>
    </source>
</evidence>
<evidence type="ECO:0000256" key="4">
    <source>
        <dbReference type="ARBA" id="ARBA00022705"/>
    </source>
</evidence>
<dbReference type="GO" id="GO:0006260">
    <property type="term" value="P:DNA replication"/>
    <property type="evidence" value="ECO:0007669"/>
    <property type="project" value="UniProtKB-KW"/>
</dbReference>
<keyword evidence="3" id="KW-0515">Mutator protein</keyword>
<feature type="binding site" evidence="18">
    <location>
        <position position="54"/>
    </location>
    <ligand>
        <name>Mg(2+)</name>
        <dbReference type="ChEBI" id="CHEBI:18420"/>
    </ligand>
</feature>
<dbReference type="NCBIfam" id="TIGR00586">
    <property type="entry name" value="mutt"/>
    <property type="match status" value="1"/>
</dbReference>
<proteinExistence type="inferred from homology"/>
<keyword evidence="9" id="KW-0234">DNA repair</keyword>
<dbReference type="PRINTS" id="PR00502">
    <property type="entry name" value="NUDIXFAMILY"/>
</dbReference>
<dbReference type="CDD" id="cd03425">
    <property type="entry name" value="NUDIX_MutT_NudA_like"/>
    <property type="match status" value="1"/>
</dbReference>
<dbReference type="InterPro" id="IPR003561">
    <property type="entry name" value="Mutator_MutT"/>
</dbReference>
<dbReference type="EC" id="3.6.1.55" evidence="12"/>
<evidence type="ECO:0000259" key="20">
    <source>
        <dbReference type="PROSITE" id="PS51462"/>
    </source>
</evidence>
<dbReference type="AlphaFoldDB" id="A0A378K7Z9"/>
<accession>A0A378K7Z9</accession>
<evidence type="ECO:0000256" key="11">
    <source>
        <dbReference type="ARBA" id="ARBA00036904"/>
    </source>
</evidence>
<dbReference type="PROSITE" id="PS51462">
    <property type="entry name" value="NUDIX"/>
    <property type="match status" value="1"/>
</dbReference>
<dbReference type="EMBL" id="UGOL01000001">
    <property type="protein sequence ID" value="STX79591.1"/>
    <property type="molecule type" value="Genomic_DNA"/>
</dbReference>
<dbReference type="RefSeq" id="WP_011946466.1">
    <property type="nucleotide sequence ID" value="NZ_CAXYJC010000001.1"/>
</dbReference>
<reference evidence="22 23" key="1">
    <citation type="submission" date="2018-06" db="EMBL/GenBank/DDBJ databases">
        <authorList>
            <consortium name="Pathogen Informatics"/>
            <person name="Doyle S."/>
        </authorList>
    </citation>
    <scope>NUCLEOTIDE SEQUENCE [LARGE SCALE GENOMIC DNA]</scope>
    <source>
        <strain evidence="22 23">NCTC12000</strain>
    </source>
</reference>
<evidence type="ECO:0000256" key="17">
    <source>
        <dbReference type="PIRSR" id="PIRSR603561-1"/>
    </source>
</evidence>
<feature type="binding site" evidence="17">
    <location>
        <begin position="31"/>
        <end position="34"/>
    </location>
    <ligand>
        <name>8-oxo-dGTP</name>
        <dbReference type="ChEBI" id="CHEBI:77896"/>
    </ligand>
</feature>
<organism evidence="22 23">
    <name type="scientific">Legionella pneumophila</name>
    <dbReference type="NCBI Taxonomy" id="446"/>
    <lineage>
        <taxon>Bacteria</taxon>
        <taxon>Pseudomonadati</taxon>
        <taxon>Pseudomonadota</taxon>
        <taxon>Gammaproteobacteria</taxon>
        <taxon>Legionellales</taxon>
        <taxon>Legionellaceae</taxon>
        <taxon>Legionella</taxon>
    </lineage>
</organism>
<dbReference type="Gene3D" id="3.90.79.10">
    <property type="entry name" value="Nucleoside Triphosphate Pyrophosphohydrolase"/>
    <property type="match status" value="1"/>
</dbReference>
<evidence type="ECO:0000256" key="8">
    <source>
        <dbReference type="ARBA" id="ARBA00022842"/>
    </source>
</evidence>
<feature type="domain" description="Nudix hydrolase" evidence="20">
    <location>
        <begin position="1"/>
        <end position="128"/>
    </location>
</feature>
<dbReference type="InterPro" id="IPR000086">
    <property type="entry name" value="NUDIX_hydrolase_dom"/>
</dbReference>
<evidence type="ECO:0000256" key="3">
    <source>
        <dbReference type="ARBA" id="ARBA00022457"/>
    </source>
</evidence>
<dbReference type="PANTHER" id="PTHR47707:SF1">
    <property type="entry name" value="NUDIX HYDROLASE FAMILY PROTEIN"/>
    <property type="match status" value="1"/>
</dbReference>
<evidence type="ECO:0000256" key="5">
    <source>
        <dbReference type="ARBA" id="ARBA00022723"/>
    </source>
</evidence>
<dbReference type="InterPro" id="IPR015797">
    <property type="entry name" value="NUDIX_hydrolase-like_dom_sf"/>
</dbReference>
<dbReference type="GO" id="GO:0046872">
    <property type="term" value="F:metal ion binding"/>
    <property type="evidence" value="ECO:0007669"/>
    <property type="project" value="UniProtKB-KW"/>
</dbReference>
<dbReference type="Proteomes" id="UP000254631">
    <property type="component" value="Unassembled WGS sequence"/>
</dbReference>
<evidence type="ECO:0000256" key="16">
    <source>
        <dbReference type="ARBA" id="ARBA00042798"/>
    </source>
</evidence>
<dbReference type="Pfam" id="PF00293">
    <property type="entry name" value="NUDIX"/>
    <property type="match status" value="1"/>
</dbReference>
<dbReference type="InterPro" id="IPR020084">
    <property type="entry name" value="NUDIX_hydrolase_CS"/>
</dbReference>
<dbReference type="GO" id="GO:0006281">
    <property type="term" value="P:DNA repair"/>
    <property type="evidence" value="ECO:0007669"/>
    <property type="project" value="UniProtKB-KW"/>
</dbReference>
<evidence type="ECO:0000313" key="22">
    <source>
        <dbReference type="EMBL" id="STX79591.1"/>
    </source>
</evidence>
<evidence type="ECO:0000256" key="13">
    <source>
        <dbReference type="ARBA" id="ARBA00040794"/>
    </source>
</evidence>
<dbReference type="Proteomes" id="UP001071279">
    <property type="component" value="Unassembled WGS sequence"/>
</dbReference>
<comment type="catalytic activity">
    <reaction evidence="11">
        <text>8-oxo-GTP + H2O = 8-oxo-GMP + diphosphate + H(+)</text>
        <dbReference type="Rhea" id="RHEA:67616"/>
        <dbReference type="ChEBI" id="CHEBI:15377"/>
        <dbReference type="ChEBI" id="CHEBI:15378"/>
        <dbReference type="ChEBI" id="CHEBI:33019"/>
        <dbReference type="ChEBI" id="CHEBI:143553"/>
        <dbReference type="ChEBI" id="CHEBI:145694"/>
    </reaction>
</comment>
<comment type="cofactor">
    <cofactor evidence="1 18">
        <name>Mg(2+)</name>
        <dbReference type="ChEBI" id="CHEBI:18420"/>
    </cofactor>
</comment>
<evidence type="ECO:0000256" key="14">
    <source>
        <dbReference type="ARBA" id="ARBA00041592"/>
    </source>
</evidence>
<dbReference type="GO" id="GO:0008413">
    <property type="term" value="F:8-oxo-7,8-dihydroguanosine triphosphate pyrophosphatase activity"/>
    <property type="evidence" value="ECO:0007669"/>
    <property type="project" value="InterPro"/>
</dbReference>
<keyword evidence="5 18" id="KW-0479">Metal-binding</keyword>
<evidence type="ECO:0000256" key="10">
    <source>
        <dbReference type="ARBA" id="ARBA00035861"/>
    </source>
</evidence>
<sequence>MKVAVAIIIDEKQRILITQRPFHVAHGGFWEFPGGKLEPHESPEDALVREIREELGIIVNEYRFLGYVDYDYPDKHIQLIIFMVTRFTGNPLCQEGQLNMKWVKKEELDINDFPKANHAIFDLIDIPELQYQVL</sequence>
<feature type="binding site" evidence="18">
    <location>
        <position position="34"/>
    </location>
    <ligand>
        <name>Mg(2+)</name>
        <dbReference type="ChEBI" id="CHEBI:18420"/>
    </ligand>
</feature>
<dbReference type="FunFam" id="3.90.79.10:FF:000014">
    <property type="entry name" value="8-oxo-dGTP diphosphatase MutT"/>
    <property type="match status" value="1"/>
</dbReference>
<evidence type="ECO:0000256" key="7">
    <source>
        <dbReference type="ARBA" id="ARBA00022801"/>
    </source>
</evidence>
<dbReference type="OMA" id="KLEYQFP"/>
<evidence type="ECO:0000256" key="2">
    <source>
        <dbReference type="ARBA" id="ARBA00005582"/>
    </source>
</evidence>
<keyword evidence="7 19" id="KW-0378">Hydrolase</keyword>
<name>A0A378K7Z9_LEGPN</name>
<dbReference type="GO" id="GO:0044715">
    <property type="term" value="F:8-oxo-dGDP phosphatase activity"/>
    <property type="evidence" value="ECO:0007669"/>
    <property type="project" value="TreeGrafter"/>
</dbReference>
<dbReference type="PANTHER" id="PTHR47707">
    <property type="entry name" value="8-OXO-DGTP DIPHOSPHATASE"/>
    <property type="match status" value="1"/>
</dbReference>
<protein>
    <recommendedName>
        <fullName evidence="13">8-oxo-dGTP diphosphatase</fullName>
        <ecNumber evidence="12">3.6.1.55</ecNumber>
    </recommendedName>
    <alternativeName>
        <fullName evidence="16">7,8-dihydro-8-oxoguanine-triphosphatase</fullName>
    </alternativeName>
    <alternativeName>
        <fullName evidence="15">Mutator protein MutT</fullName>
    </alternativeName>
    <alternativeName>
        <fullName evidence="14">dGTP pyrophosphohydrolase</fullName>
    </alternativeName>
</protein>
<dbReference type="SUPFAM" id="SSF55811">
    <property type="entry name" value="Nudix"/>
    <property type="match status" value="1"/>
</dbReference>
<evidence type="ECO:0000256" key="19">
    <source>
        <dbReference type="RuleBase" id="RU003476"/>
    </source>
</evidence>
<evidence type="ECO:0000256" key="1">
    <source>
        <dbReference type="ARBA" id="ARBA00001946"/>
    </source>
</evidence>
<dbReference type="PROSITE" id="PS00893">
    <property type="entry name" value="NUDIX_BOX"/>
    <property type="match status" value="1"/>
</dbReference>
<keyword evidence="4" id="KW-0235">DNA replication</keyword>
<evidence type="ECO:0000256" key="15">
    <source>
        <dbReference type="ARBA" id="ARBA00041979"/>
    </source>
</evidence>
<evidence type="ECO:0000256" key="12">
    <source>
        <dbReference type="ARBA" id="ARBA00038905"/>
    </source>
</evidence>
<evidence type="ECO:0000256" key="6">
    <source>
        <dbReference type="ARBA" id="ARBA00022763"/>
    </source>
</evidence>
<dbReference type="EMBL" id="JAPXIC010000040">
    <property type="protein sequence ID" value="MCZ4719072.1"/>
    <property type="molecule type" value="Genomic_DNA"/>
</dbReference>
<keyword evidence="8 18" id="KW-0460">Magnesium</keyword>
<comment type="similarity">
    <text evidence="2 19">Belongs to the Nudix hydrolase family.</text>
</comment>
<reference evidence="21" key="2">
    <citation type="submission" date="2022-12" db="EMBL/GenBank/DDBJ databases">
        <title>Comparative genomics of Legionella pneumophila isolates from the West Bank and Germany support molecular epidemiology of Legionnaires disease.</title>
        <authorList>
            <person name="Zayed A.R."/>
            <person name="Bitar D.M."/>
            <person name="Steinert M."/>
            <person name="Lueck C."/>
            <person name="Brettar I."/>
            <person name="Hoefle M.G."/>
            <person name="Bunk B."/>
        </authorList>
    </citation>
    <scope>NUCLEOTIDE SEQUENCE</scope>
    <source>
        <strain evidence="21">H23</strain>
    </source>
</reference>
<comment type="catalytic activity">
    <reaction evidence="10">
        <text>8-oxo-dGTP + H2O = 8-oxo-dGMP + diphosphate + H(+)</text>
        <dbReference type="Rhea" id="RHEA:31575"/>
        <dbReference type="ChEBI" id="CHEBI:15377"/>
        <dbReference type="ChEBI" id="CHEBI:15378"/>
        <dbReference type="ChEBI" id="CHEBI:33019"/>
        <dbReference type="ChEBI" id="CHEBI:63224"/>
        <dbReference type="ChEBI" id="CHEBI:77896"/>
        <dbReference type="EC" id="3.6.1.55"/>
    </reaction>
</comment>
<feature type="binding site" evidence="17">
    <location>
        <position position="117"/>
    </location>
    <ligand>
        <name>8-oxo-dGTP</name>
        <dbReference type="ChEBI" id="CHEBI:77896"/>
    </ligand>
</feature>